<keyword evidence="1" id="KW-0732">Signal</keyword>
<feature type="non-terminal residue" evidence="2">
    <location>
        <position position="177"/>
    </location>
</feature>
<reference evidence="2" key="1">
    <citation type="submission" date="2014-05" db="EMBL/GenBank/DDBJ databases">
        <authorList>
            <person name="Chronopoulou M."/>
        </authorList>
    </citation>
    <scope>NUCLEOTIDE SEQUENCE</scope>
    <source>
        <tissue evidence="2">Whole organism</tissue>
    </source>
</reference>
<dbReference type="AlphaFoldDB" id="A0A0K2UYV3"/>
<feature type="chain" id="PRO_5005489156" evidence="1">
    <location>
        <begin position="30"/>
        <end position="177"/>
    </location>
</feature>
<name>A0A0K2UYV3_LEPSM</name>
<accession>A0A0K2UYV3</accession>
<proteinExistence type="predicted"/>
<dbReference type="OrthoDB" id="428346at2759"/>
<organism evidence="2">
    <name type="scientific">Lepeophtheirus salmonis</name>
    <name type="common">Salmon louse</name>
    <name type="synonym">Caligus salmonis</name>
    <dbReference type="NCBI Taxonomy" id="72036"/>
    <lineage>
        <taxon>Eukaryota</taxon>
        <taxon>Metazoa</taxon>
        <taxon>Ecdysozoa</taxon>
        <taxon>Arthropoda</taxon>
        <taxon>Crustacea</taxon>
        <taxon>Multicrustacea</taxon>
        <taxon>Hexanauplia</taxon>
        <taxon>Copepoda</taxon>
        <taxon>Siphonostomatoida</taxon>
        <taxon>Caligidae</taxon>
        <taxon>Lepeophtheirus</taxon>
    </lineage>
</organism>
<dbReference type="EMBL" id="HACA01026077">
    <property type="protein sequence ID" value="CDW43438.1"/>
    <property type="molecule type" value="Transcribed_RNA"/>
</dbReference>
<sequence>MIFNSLIPIIWSKSFIIAIIICNQSLCTTSNLECGISSRAISRLTKRINGIKSKCGEVCNTNVTSLSDKDEYFKRIQKDFDCHSLFSIKEGISEFNVPLKEIPEFLKNYYLYNDRIPLTNVYMRDESSDMPDWVWNTETIESFQVKIRKNEFKGPYGYESVKNLSQVLKDHTVLDGA</sequence>
<protein>
    <submittedName>
        <fullName evidence="2">Uncharacterized protein</fullName>
    </submittedName>
</protein>
<feature type="signal peptide" evidence="1">
    <location>
        <begin position="1"/>
        <end position="29"/>
    </location>
</feature>
<evidence type="ECO:0000313" key="2">
    <source>
        <dbReference type="EMBL" id="CDW43438.1"/>
    </source>
</evidence>
<evidence type="ECO:0000256" key="1">
    <source>
        <dbReference type="SAM" id="SignalP"/>
    </source>
</evidence>